<comment type="similarity">
    <text evidence="1 4">Belongs to the methyltransferase superfamily. METL family.</text>
</comment>
<sequence>MSGTTKIHSLSVLDEAMVFEQNAWDHVPPPDDQDDRIQVALSRQRKAPVPEDKKDKYNSRPALYWDIFYKNNQNNFFKDRKWLQREFPQLESVTAVDAGPKTVFEVGCGAGNVVWPLLSANKNPHLKIWACDFSKHAVRVVKSNPLYSNPPCGTVRSSVWDLSSQTLPEGLEPESVDIAVMIFVLSALHPSEWAQAVANIFTLLKPGGIFVLRDYGRHDLTQLRFKEGRLLDENFYIRGDGTRVYFFEATELGRLFTGSDIEIKEDGRQLRMLKIIHEDDPSPLSGTPAVATPPAAFGVMEPPDLSGLSLEPSPSTPGADAEPDQAIQETQETEPSLDLAIPSGQDATSPRRGPPPKRTWSPPPVLKPSRHPSELPPQPLFAVKQLGIDRRLLVNRKKQLKMYRVWLQGEFAKVAANQGTSQTAQSGENLATAESG</sequence>
<feature type="domain" description="Methyltransferase type 12" evidence="6">
    <location>
        <begin position="105"/>
        <end position="210"/>
    </location>
</feature>
<dbReference type="PANTHER" id="PTHR22809">
    <property type="entry name" value="METHYLTRANSFERASE-RELATED"/>
    <property type="match status" value="1"/>
</dbReference>
<dbReference type="InterPro" id="IPR026113">
    <property type="entry name" value="METTL2/6/8-like"/>
</dbReference>
<evidence type="ECO:0000256" key="5">
    <source>
        <dbReference type="SAM" id="MobiDB-lite"/>
    </source>
</evidence>
<evidence type="ECO:0000313" key="7">
    <source>
        <dbReference type="EMBL" id="KIO34113.1"/>
    </source>
</evidence>
<feature type="region of interest" description="Disordered" evidence="5">
    <location>
        <begin position="278"/>
        <end position="377"/>
    </location>
</feature>
<reference evidence="7 8" key="1">
    <citation type="submission" date="2014-04" db="EMBL/GenBank/DDBJ databases">
        <authorList>
            <consortium name="DOE Joint Genome Institute"/>
            <person name="Kuo A."/>
            <person name="Girlanda M."/>
            <person name="Perotto S."/>
            <person name="Kohler A."/>
            <person name="Nagy L.G."/>
            <person name="Floudas D."/>
            <person name="Copeland A."/>
            <person name="Barry K.W."/>
            <person name="Cichocki N."/>
            <person name="Veneault-Fourrey C."/>
            <person name="LaButti K."/>
            <person name="Lindquist E.A."/>
            <person name="Lipzen A."/>
            <person name="Lundell T."/>
            <person name="Morin E."/>
            <person name="Murat C."/>
            <person name="Sun H."/>
            <person name="Tunlid A."/>
            <person name="Henrissat B."/>
            <person name="Grigoriev I.V."/>
            <person name="Hibbett D.S."/>
            <person name="Martin F."/>
            <person name="Nordberg H.P."/>
            <person name="Cantor M.N."/>
            <person name="Hua S.X."/>
        </authorList>
    </citation>
    <scope>NUCLEOTIDE SEQUENCE [LARGE SCALE GENOMIC DNA]</scope>
    <source>
        <strain evidence="7 8">MUT 4182</strain>
    </source>
</reference>
<dbReference type="Gene3D" id="3.40.50.150">
    <property type="entry name" value="Vaccinia Virus protein VP39"/>
    <property type="match status" value="1"/>
</dbReference>
<dbReference type="PANTHER" id="PTHR22809:SF11">
    <property type="entry name" value="TRNA N(3)-METHYLCYTIDINE METHYLTRANSFERASE METTL2"/>
    <property type="match status" value="1"/>
</dbReference>
<name>A0A0C3LJ76_9AGAM</name>
<dbReference type="STRING" id="1051891.A0A0C3LJ76"/>
<dbReference type="EMBL" id="KN822944">
    <property type="protein sequence ID" value="KIO34113.1"/>
    <property type="molecule type" value="Genomic_DNA"/>
</dbReference>
<accession>A0A0C3LJ76</accession>
<evidence type="ECO:0000256" key="3">
    <source>
        <dbReference type="ARBA" id="ARBA00022679"/>
    </source>
</evidence>
<evidence type="ECO:0000256" key="4">
    <source>
        <dbReference type="PIRNR" id="PIRNR037755"/>
    </source>
</evidence>
<dbReference type="AlphaFoldDB" id="A0A0C3LJ76"/>
<evidence type="ECO:0000259" key="6">
    <source>
        <dbReference type="Pfam" id="PF08242"/>
    </source>
</evidence>
<dbReference type="Pfam" id="PF08242">
    <property type="entry name" value="Methyltransf_12"/>
    <property type="match status" value="1"/>
</dbReference>
<keyword evidence="3 4" id="KW-0808">Transferase</keyword>
<evidence type="ECO:0000313" key="8">
    <source>
        <dbReference type="Proteomes" id="UP000054248"/>
    </source>
</evidence>
<keyword evidence="2 4" id="KW-0489">Methyltransferase</keyword>
<protein>
    <recommendedName>
        <fullName evidence="4">tRNA N(3)-methylcytidine methyltransferase</fullName>
        <ecNumber evidence="4">2.1.1.-</ecNumber>
    </recommendedName>
</protein>
<proteinExistence type="inferred from homology"/>
<dbReference type="HOGENOM" id="CLU_029724_1_1_1"/>
<feature type="compositionally biased region" description="Pro residues" evidence="5">
    <location>
        <begin position="352"/>
        <end position="366"/>
    </location>
</feature>
<organism evidence="7 8">
    <name type="scientific">Tulasnella calospora MUT 4182</name>
    <dbReference type="NCBI Taxonomy" id="1051891"/>
    <lineage>
        <taxon>Eukaryota</taxon>
        <taxon>Fungi</taxon>
        <taxon>Dikarya</taxon>
        <taxon>Basidiomycota</taxon>
        <taxon>Agaricomycotina</taxon>
        <taxon>Agaricomycetes</taxon>
        <taxon>Cantharellales</taxon>
        <taxon>Tulasnellaceae</taxon>
        <taxon>Tulasnella</taxon>
    </lineage>
</organism>
<dbReference type="InterPro" id="IPR029063">
    <property type="entry name" value="SAM-dependent_MTases_sf"/>
</dbReference>
<gene>
    <name evidence="7" type="ORF">M407DRAFT_17025</name>
</gene>
<dbReference type="CDD" id="cd02440">
    <property type="entry name" value="AdoMet_MTases"/>
    <property type="match status" value="1"/>
</dbReference>
<dbReference type="InterPro" id="IPR013217">
    <property type="entry name" value="Methyltransf_12"/>
</dbReference>
<evidence type="ECO:0000256" key="1">
    <source>
        <dbReference type="ARBA" id="ARBA00009725"/>
    </source>
</evidence>
<dbReference type="Proteomes" id="UP000054248">
    <property type="component" value="Unassembled WGS sequence"/>
</dbReference>
<dbReference type="EC" id="2.1.1.-" evidence="4"/>
<evidence type="ECO:0000256" key="2">
    <source>
        <dbReference type="ARBA" id="ARBA00022603"/>
    </source>
</evidence>
<dbReference type="SUPFAM" id="SSF53335">
    <property type="entry name" value="S-adenosyl-L-methionine-dependent methyltransferases"/>
    <property type="match status" value="1"/>
</dbReference>
<dbReference type="GO" id="GO:0032259">
    <property type="term" value="P:methylation"/>
    <property type="evidence" value="ECO:0007669"/>
    <property type="project" value="UniProtKB-KW"/>
</dbReference>
<dbReference type="OrthoDB" id="417697at2759"/>
<feature type="region of interest" description="Disordered" evidence="5">
    <location>
        <begin position="24"/>
        <end position="55"/>
    </location>
</feature>
<keyword evidence="8" id="KW-1185">Reference proteome</keyword>
<dbReference type="GO" id="GO:0052735">
    <property type="term" value="F:tRNA (cytidine-3-)-methyltransferase activity"/>
    <property type="evidence" value="ECO:0007669"/>
    <property type="project" value="TreeGrafter"/>
</dbReference>
<comment type="function">
    <text evidence="4">S-adenosyl-L-methionine-dependent methyltransferase.</text>
</comment>
<reference evidence="8" key="2">
    <citation type="submission" date="2015-01" db="EMBL/GenBank/DDBJ databases">
        <title>Evolutionary Origins and Diversification of the Mycorrhizal Mutualists.</title>
        <authorList>
            <consortium name="DOE Joint Genome Institute"/>
            <consortium name="Mycorrhizal Genomics Consortium"/>
            <person name="Kohler A."/>
            <person name="Kuo A."/>
            <person name="Nagy L.G."/>
            <person name="Floudas D."/>
            <person name="Copeland A."/>
            <person name="Barry K.W."/>
            <person name="Cichocki N."/>
            <person name="Veneault-Fourrey C."/>
            <person name="LaButti K."/>
            <person name="Lindquist E.A."/>
            <person name="Lipzen A."/>
            <person name="Lundell T."/>
            <person name="Morin E."/>
            <person name="Murat C."/>
            <person name="Riley R."/>
            <person name="Ohm R."/>
            <person name="Sun H."/>
            <person name="Tunlid A."/>
            <person name="Henrissat B."/>
            <person name="Grigoriev I.V."/>
            <person name="Hibbett D.S."/>
            <person name="Martin F."/>
        </authorList>
    </citation>
    <scope>NUCLEOTIDE SEQUENCE [LARGE SCALE GENOMIC DNA]</scope>
    <source>
        <strain evidence="8">MUT 4182</strain>
    </source>
</reference>
<dbReference type="PIRSF" id="PIRSF037755">
    <property type="entry name" value="Mettl2_prd"/>
    <property type="match status" value="1"/>
</dbReference>